<dbReference type="EMBL" id="SJSN01000017">
    <property type="protein sequence ID" value="TCD02326.1"/>
    <property type="molecule type" value="Genomic_DNA"/>
</dbReference>
<evidence type="ECO:0000256" key="1">
    <source>
        <dbReference type="SAM" id="Phobius"/>
    </source>
</evidence>
<sequence length="62" mass="6936">MLILCRNQLKNSVIAAGDYNIEEIKYLKIAKLLAIISIIISAIILLYGIFILVVVTMGFFGY</sequence>
<accession>A0A4R0NNM4</accession>
<dbReference type="RefSeq" id="WP_131561614.1">
    <property type="nucleotide sequence ID" value="NZ_SJSN01000017.1"/>
</dbReference>
<comment type="caution">
    <text evidence="2">The sequence shown here is derived from an EMBL/GenBank/DDBJ whole genome shotgun (WGS) entry which is preliminary data.</text>
</comment>
<organism evidence="2 3">
    <name type="scientific">Pedobacter frigidisoli</name>
    <dbReference type="NCBI Taxonomy" id="2530455"/>
    <lineage>
        <taxon>Bacteria</taxon>
        <taxon>Pseudomonadati</taxon>
        <taxon>Bacteroidota</taxon>
        <taxon>Sphingobacteriia</taxon>
        <taxon>Sphingobacteriales</taxon>
        <taxon>Sphingobacteriaceae</taxon>
        <taxon>Pedobacter</taxon>
    </lineage>
</organism>
<proteinExistence type="predicted"/>
<evidence type="ECO:0000313" key="2">
    <source>
        <dbReference type="EMBL" id="TCD02326.1"/>
    </source>
</evidence>
<gene>
    <name evidence="2" type="ORF">EZ449_18380</name>
</gene>
<dbReference type="AlphaFoldDB" id="A0A4R0NNM4"/>
<reference evidence="2 3" key="1">
    <citation type="submission" date="2019-02" db="EMBL/GenBank/DDBJ databases">
        <title>Pedobacter sp. RP-3-11 sp. nov., isolated from Arctic soil.</title>
        <authorList>
            <person name="Dahal R.H."/>
        </authorList>
    </citation>
    <scope>NUCLEOTIDE SEQUENCE [LARGE SCALE GENOMIC DNA]</scope>
    <source>
        <strain evidence="2 3">RP-3-11</strain>
    </source>
</reference>
<keyword evidence="1" id="KW-0812">Transmembrane</keyword>
<keyword evidence="1" id="KW-1133">Transmembrane helix</keyword>
<dbReference type="Proteomes" id="UP000291485">
    <property type="component" value="Unassembled WGS sequence"/>
</dbReference>
<feature type="transmembrane region" description="Helical" evidence="1">
    <location>
        <begin position="32"/>
        <end position="60"/>
    </location>
</feature>
<protein>
    <submittedName>
        <fullName evidence="2">Uncharacterized protein</fullName>
    </submittedName>
</protein>
<name>A0A4R0NNM4_9SPHI</name>
<keyword evidence="1" id="KW-0472">Membrane</keyword>
<keyword evidence="3" id="KW-1185">Reference proteome</keyword>
<evidence type="ECO:0000313" key="3">
    <source>
        <dbReference type="Proteomes" id="UP000291485"/>
    </source>
</evidence>